<feature type="compositionally biased region" description="Basic and acidic residues" evidence="1">
    <location>
        <begin position="126"/>
        <end position="137"/>
    </location>
</feature>
<dbReference type="PANTHER" id="PTHR28251:SF1">
    <property type="entry name" value="V-TYPE ATPASE ASSEMBLY FACTOR PKR1"/>
    <property type="match status" value="1"/>
</dbReference>
<keyword evidence="2" id="KW-0812">Transmembrane</keyword>
<dbReference type="PANTHER" id="PTHR28251">
    <property type="entry name" value="V-TYPE ATPASE ASSEMBLY FACTOR PKR1"/>
    <property type="match status" value="1"/>
</dbReference>
<dbReference type="InterPro" id="IPR013945">
    <property type="entry name" value="Pkr1"/>
</dbReference>
<evidence type="ECO:0000256" key="2">
    <source>
        <dbReference type="SAM" id="Phobius"/>
    </source>
</evidence>
<feature type="transmembrane region" description="Helical" evidence="2">
    <location>
        <begin position="98"/>
        <end position="116"/>
    </location>
</feature>
<dbReference type="Pfam" id="PF08636">
    <property type="entry name" value="Pkr1"/>
    <property type="match status" value="1"/>
</dbReference>
<protein>
    <submittedName>
        <fullName evidence="3">CYFA0S07e00276g1_1</fullName>
    </submittedName>
</protein>
<name>A0A061B2P0_CYBFA</name>
<evidence type="ECO:0000313" key="3">
    <source>
        <dbReference type="EMBL" id="CDR41284.1"/>
    </source>
</evidence>
<feature type="transmembrane region" description="Helical" evidence="2">
    <location>
        <begin position="71"/>
        <end position="92"/>
    </location>
</feature>
<dbReference type="AlphaFoldDB" id="A0A061B2P0"/>
<proteinExistence type="predicted"/>
<dbReference type="GO" id="GO:0070072">
    <property type="term" value="P:vacuolar proton-transporting V-type ATPase complex assembly"/>
    <property type="evidence" value="ECO:0007669"/>
    <property type="project" value="InterPro"/>
</dbReference>
<organism evidence="3">
    <name type="scientific">Cyberlindnera fabianii</name>
    <name type="common">Yeast</name>
    <name type="synonym">Hansenula fabianii</name>
    <dbReference type="NCBI Taxonomy" id="36022"/>
    <lineage>
        <taxon>Eukaryota</taxon>
        <taxon>Fungi</taxon>
        <taxon>Dikarya</taxon>
        <taxon>Ascomycota</taxon>
        <taxon>Saccharomycotina</taxon>
        <taxon>Saccharomycetes</taxon>
        <taxon>Phaffomycetales</taxon>
        <taxon>Phaffomycetaceae</taxon>
        <taxon>Cyberlindnera</taxon>
    </lineage>
</organism>
<dbReference type="GO" id="GO:0005789">
    <property type="term" value="C:endoplasmic reticulum membrane"/>
    <property type="evidence" value="ECO:0007669"/>
    <property type="project" value="TreeGrafter"/>
</dbReference>
<evidence type="ECO:0000256" key="1">
    <source>
        <dbReference type="SAM" id="MobiDB-lite"/>
    </source>
</evidence>
<reference evidence="3" key="1">
    <citation type="journal article" date="2014" name="Genome Announc.">
        <title>Genome sequence of the yeast Cyberlindnera fabianii (Hansenula fabianii).</title>
        <authorList>
            <person name="Freel K.C."/>
            <person name="Sarilar V."/>
            <person name="Neuveglise C."/>
            <person name="Devillers H."/>
            <person name="Friedrich A."/>
            <person name="Schacherer J."/>
        </authorList>
    </citation>
    <scope>NUCLEOTIDE SEQUENCE</scope>
    <source>
        <strain evidence="3">YJS4271</strain>
    </source>
</reference>
<keyword evidence="2" id="KW-1133">Transmembrane helix</keyword>
<feature type="compositionally biased region" description="Low complexity" evidence="1">
    <location>
        <begin position="138"/>
        <end position="151"/>
    </location>
</feature>
<sequence length="160" mass="17973">MWFLSLFRISSIRSTSSVSSPARTKVDPSRHELNLSLTQQSTRSRQRTTTMISFLTELWESIFTPGTTPTLVLATHATFALLVVTLTVFAFLTKSIHIINLLVLSLVLWGILTWFINEINTLNSEKQSENTETKITETKATTKSAAKKPTSVNTTKKRKV</sequence>
<dbReference type="EMBL" id="LK052892">
    <property type="protein sequence ID" value="CDR41284.1"/>
    <property type="molecule type" value="Genomic_DNA"/>
</dbReference>
<feature type="region of interest" description="Disordered" evidence="1">
    <location>
        <begin position="126"/>
        <end position="160"/>
    </location>
</feature>
<gene>
    <name evidence="3" type="ORF">CYFA0S_07e00276g</name>
</gene>
<accession>A0A061B2P0</accession>
<keyword evidence="2" id="KW-0472">Membrane</keyword>